<dbReference type="SUPFAM" id="SSF55729">
    <property type="entry name" value="Acyl-CoA N-acyltransferases (Nat)"/>
    <property type="match status" value="1"/>
</dbReference>
<evidence type="ECO:0000259" key="1">
    <source>
        <dbReference type="Pfam" id="PF13480"/>
    </source>
</evidence>
<protein>
    <submittedName>
        <fullName evidence="2">GNAT family N-acetyltransferase</fullName>
    </submittedName>
</protein>
<evidence type="ECO:0000313" key="2">
    <source>
        <dbReference type="EMBL" id="NNG24218.1"/>
    </source>
</evidence>
<reference evidence="2 3" key="1">
    <citation type="submission" date="2020-04" db="EMBL/GenBank/DDBJ databases">
        <title>Massilia sp. nov., a cold adapted bacteria isolated from Arctic soil.</title>
        <authorList>
            <person name="Son J."/>
            <person name="Ka J.-O."/>
        </authorList>
    </citation>
    <scope>NUCLEOTIDE SEQUENCE [LARGE SCALE GENOMIC DNA]</scope>
    <source>
        <strain evidence="2 3">ML15P13</strain>
    </source>
</reference>
<dbReference type="GO" id="GO:0016740">
    <property type="term" value="F:transferase activity"/>
    <property type="evidence" value="ECO:0007669"/>
    <property type="project" value="UniProtKB-KW"/>
</dbReference>
<gene>
    <name evidence="2" type="ORF">HGB41_14575</name>
</gene>
<comment type="caution">
    <text evidence="2">The sequence shown here is derived from an EMBL/GenBank/DDBJ whole genome shotgun (WGS) entry which is preliminary data.</text>
</comment>
<feature type="domain" description="BioF2-like acetyltransferase" evidence="1">
    <location>
        <begin position="158"/>
        <end position="305"/>
    </location>
</feature>
<dbReference type="EMBL" id="JABAIV010000004">
    <property type="protein sequence ID" value="NNG24218.1"/>
    <property type="molecule type" value="Genomic_DNA"/>
</dbReference>
<dbReference type="Pfam" id="PF13480">
    <property type="entry name" value="Acetyltransf_6"/>
    <property type="match status" value="1"/>
</dbReference>
<dbReference type="InterPro" id="IPR016181">
    <property type="entry name" value="Acyl_CoA_acyltransferase"/>
</dbReference>
<keyword evidence="3" id="KW-1185">Reference proteome</keyword>
<dbReference type="RefSeq" id="WP_171085586.1">
    <property type="nucleotide sequence ID" value="NZ_JABAIV010000004.1"/>
</dbReference>
<proteinExistence type="predicted"/>
<dbReference type="Proteomes" id="UP000533905">
    <property type="component" value="Unassembled WGS sequence"/>
</dbReference>
<name>A0A7Y2K0Q4_9BURK</name>
<sequence>MNWSFVPARRFAEHVPEWTRLHAAGAVSPLLAPDFVLPLLAHFAGGDELLATCRFGQQVVAMAVLSPNGRARWQTFQPAQAPVGIWLQAPGTDTATLAEGLVRALPGLALVAAITQCDPELLPRPSDGGCLQALDYIETARITVQGSFDDYWSARGKNLRGNLKKQRARLEREGIGLRLEVVRTPDAVAAAVADYGRLESTGWKAGGGTAVHADNAQGRFYRDMLEAFCRRGAGSIYRYWFGEQLAATDLCIEGPDCIVVLKTTYDERVAGSLSPTLLMREEETRQLFDEGRFKRIEFYGKVMEWHLRWTDEVRTLYHLNTYRWPALRSWHRKLQRAPRATAPALD</sequence>
<accession>A0A7Y2K0Q4</accession>
<dbReference type="AlphaFoldDB" id="A0A7Y2K0Q4"/>
<evidence type="ECO:0000313" key="3">
    <source>
        <dbReference type="Proteomes" id="UP000533905"/>
    </source>
</evidence>
<dbReference type="InterPro" id="IPR038740">
    <property type="entry name" value="BioF2-like_GNAT_dom"/>
</dbReference>
<organism evidence="2 3">
    <name type="scientific">Telluria aromaticivorans</name>
    <dbReference type="NCBI Taxonomy" id="2725995"/>
    <lineage>
        <taxon>Bacteria</taxon>
        <taxon>Pseudomonadati</taxon>
        <taxon>Pseudomonadota</taxon>
        <taxon>Betaproteobacteria</taxon>
        <taxon>Burkholderiales</taxon>
        <taxon>Oxalobacteraceae</taxon>
        <taxon>Telluria group</taxon>
        <taxon>Telluria</taxon>
    </lineage>
</organism>
<keyword evidence="2" id="KW-0808">Transferase</keyword>